<evidence type="ECO:0000313" key="1">
    <source>
        <dbReference type="EMBL" id="CAG7673167.1"/>
    </source>
</evidence>
<sequence length="76" mass="8650">MYCQVTYLQAMGGIESQVCFGIFENEEELCEIGRNKKDCCSSDSGRIWTLMRPIISAQPNLVDKLLLAWEDWNGSN</sequence>
<dbReference type="AlphaFoldDB" id="A0A8J2JN23"/>
<accession>A0A8J2JN23</accession>
<evidence type="ECO:0000313" key="2">
    <source>
        <dbReference type="Proteomes" id="UP000708208"/>
    </source>
</evidence>
<dbReference type="Proteomes" id="UP000708208">
    <property type="component" value="Unassembled WGS sequence"/>
</dbReference>
<protein>
    <submittedName>
        <fullName evidence="1">Uncharacterized protein</fullName>
    </submittedName>
</protein>
<reference evidence="1" key="1">
    <citation type="submission" date="2021-06" db="EMBL/GenBank/DDBJ databases">
        <authorList>
            <person name="Hodson N. C."/>
            <person name="Mongue J. A."/>
            <person name="Jaron S. K."/>
        </authorList>
    </citation>
    <scope>NUCLEOTIDE SEQUENCE</scope>
</reference>
<comment type="caution">
    <text evidence="1">The sequence shown here is derived from an EMBL/GenBank/DDBJ whole genome shotgun (WGS) entry which is preliminary data.</text>
</comment>
<dbReference type="EMBL" id="CAJVCH010012695">
    <property type="protein sequence ID" value="CAG7673167.1"/>
    <property type="molecule type" value="Genomic_DNA"/>
</dbReference>
<gene>
    <name evidence="1" type="ORF">AFUS01_LOCUS2227</name>
</gene>
<proteinExistence type="predicted"/>
<organism evidence="1 2">
    <name type="scientific">Allacma fusca</name>
    <dbReference type="NCBI Taxonomy" id="39272"/>
    <lineage>
        <taxon>Eukaryota</taxon>
        <taxon>Metazoa</taxon>
        <taxon>Ecdysozoa</taxon>
        <taxon>Arthropoda</taxon>
        <taxon>Hexapoda</taxon>
        <taxon>Collembola</taxon>
        <taxon>Symphypleona</taxon>
        <taxon>Sminthuridae</taxon>
        <taxon>Allacma</taxon>
    </lineage>
</organism>
<name>A0A8J2JN23_9HEXA</name>
<keyword evidence="2" id="KW-1185">Reference proteome</keyword>